<evidence type="ECO:0000256" key="6">
    <source>
        <dbReference type="HAMAP-Rule" id="MF_00267"/>
    </source>
</evidence>
<evidence type="ECO:0000256" key="3">
    <source>
        <dbReference type="ARBA" id="ARBA00023210"/>
    </source>
</evidence>
<dbReference type="Pfam" id="PF05209">
    <property type="entry name" value="MinC_N"/>
    <property type="match status" value="1"/>
</dbReference>
<evidence type="ECO:0000256" key="4">
    <source>
        <dbReference type="ARBA" id="ARBA00023306"/>
    </source>
</evidence>
<comment type="function">
    <text evidence="5 6">Cell division inhibitor that blocks the formation of polar Z ring septums. Rapidly oscillates between the poles of the cell to destabilize FtsZ filaments that have formed before they mature into polar Z rings. Prevents FtsZ polymerization.</text>
</comment>
<dbReference type="SUPFAM" id="SSF63848">
    <property type="entry name" value="Cell-division inhibitor MinC, C-terminal domain"/>
    <property type="match status" value="1"/>
</dbReference>
<dbReference type="GO" id="GO:0000917">
    <property type="term" value="P:division septum assembly"/>
    <property type="evidence" value="ECO:0007669"/>
    <property type="project" value="UniProtKB-KW"/>
</dbReference>
<evidence type="ECO:0000256" key="2">
    <source>
        <dbReference type="ARBA" id="ARBA00022618"/>
    </source>
</evidence>
<evidence type="ECO:0000313" key="9">
    <source>
        <dbReference type="EMBL" id="ASM75992.1"/>
    </source>
</evidence>
<dbReference type="InterPro" id="IPR007874">
    <property type="entry name" value="MinC_N"/>
</dbReference>
<dbReference type="Pfam" id="PF03775">
    <property type="entry name" value="MinC_C"/>
    <property type="match status" value="1"/>
</dbReference>
<name>A0A221KAF6_VITFI</name>
<dbReference type="NCBIfam" id="TIGR01222">
    <property type="entry name" value="minC"/>
    <property type="match status" value="1"/>
</dbReference>
<dbReference type="GO" id="GO:0051302">
    <property type="term" value="P:regulation of cell division"/>
    <property type="evidence" value="ECO:0007669"/>
    <property type="project" value="InterPro"/>
</dbReference>
<sequence length="266" mass="28021">MTVLAVVIKTLDLAALSQAMRLRFDNAPGFFGHEPVCLDFSAVREADEVPDFEALLALLRQHGLNPIAVRGGGAAQMAAGLAAGLAEAPDPIPPGSRPVLVSLPVVTPPAAVDATAPPIEPEDLVLELDGDEAAATLPPTRLTLVHDKPLRSGQRLYAKGGDLVVLGLVNFGAEVIADGSIHVYGPLRGRAIAGACGDSSARIFALNMQPQLVSIAGHWRTLEEGAFPDAIGQMAQVRLDGERLLMEPMNTGLKTTTTHSERTQRR</sequence>
<dbReference type="InterPro" id="IPR036145">
    <property type="entry name" value="MinC_C_sf"/>
</dbReference>
<comment type="similarity">
    <text evidence="1 6">Belongs to the MinC family.</text>
</comment>
<keyword evidence="4 6" id="KW-0131">Cell cycle</keyword>
<evidence type="ECO:0000259" key="8">
    <source>
        <dbReference type="Pfam" id="PF05209"/>
    </source>
</evidence>
<feature type="domain" description="Septum formation inhibitor MinC N-terminal" evidence="8">
    <location>
        <begin position="2"/>
        <end position="66"/>
    </location>
</feature>
<dbReference type="KEGG" id="vff:VITFI_CDS0213"/>
<dbReference type="HAMAP" id="MF_00267">
    <property type="entry name" value="MinC"/>
    <property type="match status" value="1"/>
</dbReference>
<protein>
    <recommendedName>
        <fullName evidence="6">Probable septum site-determining protein MinC</fullName>
    </recommendedName>
</protein>
<dbReference type="GO" id="GO:1901891">
    <property type="term" value="P:regulation of cell septum assembly"/>
    <property type="evidence" value="ECO:0007669"/>
    <property type="project" value="InterPro"/>
</dbReference>
<dbReference type="InterPro" id="IPR016098">
    <property type="entry name" value="CAP/MinC_C"/>
</dbReference>
<organism evidence="9 10">
    <name type="scientific">Vitreoscilla filiformis</name>
    <dbReference type="NCBI Taxonomy" id="63"/>
    <lineage>
        <taxon>Bacteria</taxon>
        <taxon>Pseudomonadati</taxon>
        <taxon>Pseudomonadota</taxon>
        <taxon>Betaproteobacteria</taxon>
        <taxon>Neisseriales</taxon>
        <taxon>Neisseriaceae</taxon>
        <taxon>Vitreoscilla</taxon>
    </lineage>
</organism>
<dbReference type="Gene3D" id="2.160.20.70">
    <property type="match status" value="1"/>
</dbReference>
<reference evidence="9 10" key="1">
    <citation type="submission" date="2017-07" db="EMBL/GenBank/DDBJ databases">
        <title>Complete Genome Sequence of the cosmetic ferment Vitreoscilla filiformis (ATCC15551).</title>
        <authorList>
            <person name="Contreras S."/>
            <person name="Sagory-Zalkind P."/>
            <person name="Blanquart H."/>
            <person name="Iltis A."/>
            <person name="Morand S.C."/>
        </authorList>
    </citation>
    <scope>NUCLEOTIDE SEQUENCE [LARGE SCALE GENOMIC DNA]</scope>
    <source>
        <strain evidence="9 10">ATCC 15551</strain>
    </source>
</reference>
<evidence type="ECO:0000313" key="10">
    <source>
        <dbReference type="Proteomes" id="UP000199729"/>
    </source>
</evidence>
<dbReference type="GO" id="GO:0000902">
    <property type="term" value="P:cell morphogenesis"/>
    <property type="evidence" value="ECO:0007669"/>
    <property type="project" value="InterPro"/>
</dbReference>
<comment type="subunit">
    <text evidence="6">Interacts with MinD and FtsZ.</text>
</comment>
<dbReference type="PANTHER" id="PTHR34108:SF1">
    <property type="entry name" value="SEPTUM SITE-DETERMINING PROTEIN MINC"/>
    <property type="match status" value="1"/>
</dbReference>
<dbReference type="PANTHER" id="PTHR34108">
    <property type="entry name" value="SEPTUM SITE-DETERMINING PROTEIN MINC"/>
    <property type="match status" value="1"/>
</dbReference>
<dbReference type="InterPro" id="IPR005526">
    <property type="entry name" value="Septum_form_inhib_MinC_C"/>
</dbReference>
<evidence type="ECO:0000256" key="5">
    <source>
        <dbReference type="ARBA" id="ARBA00025606"/>
    </source>
</evidence>
<proteinExistence type="inferred from homology"/>
<accession>A0A221KAF6</accession>
<keyword evidence="3 6" id="KW-0717">Septation</keyword>
<dbReference type="Proteomes" id="UP000199729">
    <property type="component" value="Chromosome"/>
</dbReference>
<feature type="domain" description="Septum formation inhibitor MinC C-terminal" evidence="7">
    <location>
        <begin position="146"/>
        <end position="246"/>
    </location>
</feature>
<gene>
    <name evidence="6" type="primary">minC</name>
    <name evidence="9" type="ORF">VITFI_CDS0213</name>
</gene>
<dbReference type="AlphaFoldDB" id="A0A221KAF6"/>
<keyword evidence="2 6" id="KW-0132">Cell division</keyword>
<dbReference type="EMBL" id="CP022423">
    <property type="protein sequence ID" value="ASM75992.1"/>
    <property type="molecule type" value="Genomic_DNA"/>
</dbReference>
<evidence type="ECO:0000256" key="1">
    <source>
        <dbReference type="ARBA" id="ARBA00006291"/>
    </source>
</evidence>
<dbReference type="InterPro" id="IPR013033">
    <property type="entry name" value="MinC"/>
</dbReference>
<evidence type="ECO:0000259" key="7">
    <source>
        <dbReference type="Pfam" id="PF03775"/>
    </source>
</evidence>
<dbReference type="Gene3D" id="3.30.70.260">
    <property type="match status" value="1"/>
</dbReference>
<keyword evidence="10" id="KW-1185">Reference proteome</keyword>